<name>A0AAU9UC90_EUPED</name>
<sequence length="106" mass="10622">MASTACAVGAAGAGEEAAAGAEVAAGPGAAAGALAAAGAGAADRAVYQSCVSSQKFSNESFITNYIDHCLHCLSLSNMVFLNGDPQYLIFCSPQSSLHLSWPLDPK</sequence>
<evidence type="ECO:0000313" key="2">
    <source>
        <dbReference type="Proteomes" id="UP001153954"/>
    </source>
</evidence>
<gene>
    <name evidence="1" type="ORF">EEDITHA_LOCUS11956</name>
</gene>
<evidence type="ECO:0000313" key="1">
    <source>
        <dbReference type="EMBL" id="CAH2096641.1"/>
    </source>
</evidence>
<dbReference type="EMBL" id="CAKOGL010000016">
    <property type="protein sequence ID" value="CAH2096641.1"/>
    <property type="molecule type" value="Genomic_DNA"/>
</dbReference>
<protein>
    <submittedName>
        <fullName evidence="1">Uncharacterized protein</fullName>
    </submittedName>
</protein>
<accession>A0AAU9UC90</accession>
<comment type="caution">
    <text evidence="1">The sequence shown here is derived from an EMBL/GenBank/DDBJ whole genome shotgun (WGS) entry which is preliminary data.</text>
</comment>
<organism evidence="1 2">
    <name type="scientific">Euphydryas editha</name>
    <name type="common">Edith's checkerspot</name>
    <dbReference type="NCBI Taxonomy" id="104508"/>
    <lineage>
        <taxon>Eukaryota</taxon>
        <taxon>Metazoa</taxon>
        <taxon>Ecdysozoa</taxon>
        <taxon>Arthropoda</taxon>
        <taxon>Hexapoda</taxon>
        <taxon>Insecta</taxon>
        <taxon>Pterygota</taxon>
        <taxon>Neoptera</taxon>
        <taxon>Endopterygota</taxon>
        <taxon>Lepidoptera</taxon>
        <taxon>Glossata</taxon>
        <taxon>Ditrysia</taxon>
        <taxon>Papilionoidea</taxon>
        <taxon>Nymphalidae</taxon>
        <taxon>Nymphalinae</taxon>
        <taxon>Euphydryas</taxon>
    </lineage>
</organism>
<proteinExistence type="predicted"/>
<reference evidence="1" key="1">
    <citation type="submission" date="2022-03" db="EMBL/GenBank/DDBJ databases">
        <authorList>
            <person name="Tunstrom K."/>
        </authorList>
    </citation>
    <scope>NUCLEOTIDE SEQUENCE</scope>
</reference>
<dbReference type="AlphaFoldDB" id="A0AAU9UC90"/>
<dbReference type="Proteomes" id="UP001153954">
    <property type="component" value="Unassembled WGS sequence"/>
</dbReference>
<keyword evidence="2" id="KW-1185">Reference proteome</keyword>